<accession>A0A1E3UC34</accession>
<evidence type="ECO:0008006" key="5">
    <source>
        <dbReference type="Google" id="ProtNLM"/>
    </source>
</evidence>
<evidence type="ECO:0000313" key="3">
    <source>
        <dbReference type="Proteomes" id="UP000094271"/>
    </source>
</evidence>
<dbReference type="AlphaFoldDB" id="A0A1E3UC34"/>
<protein>
    <recommendedName>
        <fullName evidence="5">DUF4364 family protein</fullName>
    </recommendedName>
</protein>
<reference evidence="1 3" key="2">
    <citation type="submission" date="2016-08" db="EMBL/GenBank/DDBJ databases">
        <authorList>
            <person name="Seilhamer J.J."/>
        </authorList>
    </citation>
    <scope>NUCLEOTIDE SEQUENCE [LARGE SCALE GENOMIC DNA]</scope>
    <source>
        <strain evidence="1 3">NML150140-1</strain>
    </source>
</reference>
<dbReference type="Pfam" id="PF14277">
    <property type="entry name" value="DUF4364"/>
    <property type="match status" value="1"/>
</dbReference>
<reference evidence="2 4" key="1">
    <citation type="submission" date="2016-08" db="EMBL/GenBank/DDBJ databases">
        <title>Characterization of Isolates of Eisenbergiella tayi Derived from Blood Cultures, Using Whole Genome Sequencing.</title>
        <authorList>
            <person name="Bernier A.-M."/>
            <person name="Burdz T."/>
            <person name="Wiebe D."/>
            <person name="Bernard K."/>
        </authorList>
    </citation>
    <scope>NUCLEOTIDE SEQUENCE [LARGE SCALE GENOMIC DNA]</scope>
    <source>
        <strain evidence="2 4">NML120146</strain>
    </source>
</reference>
<dbReference type="Proteomes" id="UP000094271">
    <property type="component" value="Unassembled WGS sequence"/>
</dbReference>
<keyword evidence="4" id="KW-1185">Reference proteome</keyword>
<dbReference type="RefSeq" id="WP_025483092.1">
    <property type="nucleotide sequence ID" value="NZ_BAABXS010000001.1"/>
</dbReference>
<gene>
    <name evidence="1" type="ORF">BEI59_27950</name>
    <name evidence="2" type="ORF">BEI63_02665</name>
</gene>
<evidence type="ECO:0000313" key="4">
    <source>
        <dbReference type="Proteomes" id="UP000094869"/>
    </source>
</evidence>
<dbReference type="InterPro" id="IPR025374">
    <property type="entry name" value="DUF4364"/>
</dbReference>
<comment type="caution">
    <text evidence="1">The sequence shown here is derived from an EMBL/GenBank/DDBJ whole genome shotgun (WGS) entry which is preliminary data.</text>
</comment>
<name>A0A1E3UC34_9FIRM</name>
<proteinExistence type="predicted"/>
<dbReference type="EMBL" id="MEHA01000029">
    <property type="protein sequence ID" value="ODR44626.1"/>
    <property type="molecule type" value="Genomic_DNA"/>
</dbReference>
<evidence type="ECO:0000313" key="2">
    <source>
        <dbReference type="EMBL" id="ODR61018.1"/>
    </source>
</evidence>
<dbReference type="EMBL" id="MEHD01000008">
    <property type="protein sequence ID" value="ODR61018.1"/>
    <property type="molecule type" value="Genomic_DNA"/>
</dbReference>
<sequence>MNQEPLTLYKLIVLYMLDRVTFPLTTAQISEFILEKEYTNFLTLQTAISELTETGLAESRTLLNRTQLQITEEGRNTLHFFENRISDAIKRDIIDYFKNHKLELRNESSIQSNFYKLVNGEFEAQLVAKDKDVDLVNIRISVPTQELAASICDNWQKKNKEIYQYLTEQLF</sequence>
<dbReference type="GeneID" id="93304949"/>
<dbReference type="OrthoDB" id="9783597at2"/>
<dbReference type="Proteomes" id="UP000094869">
    <property type="component" value="Unassembled WGS sequence"/>
</dbReference>
<organism evidence="1 3">
    <name type="scientific">Eisenbergiella tayi</name>
    <dbReference type="NCBI Taxonomy" id="1432052"/>
    <lineage>
        <taxon>Bacteria</taxon>
        <taxon>Bacillati</taxon>
        <taxon>Bacillota</taxon>
        <taxon>Clostridia</taxon>
        <taxon>Lachnospirales</taxon>
        <taxon>Lachnospiraceae</taxon>
        <taxon>Eisenbergiella</taxon>
    </lineage>
</organism>
<evidence type="ECO:0000313" key="1">
    <source>
        <dbReference type="EMBL" id="ODR44626.1"/>
    </source>
</evidence>